<dbReference type="FunFam" id="1.10.510.10:FF:000084">
    <property type="entry name" value="Wall-associated receptor kinase 2"/>
    <property type="match status" value="1"/>
</dbReference>
<keyword evidence="22" id="KW-1185">Reference proteome</keyword>
<evidence type="ECO:0000256" key="1">
    <source>
        <dbReference type="ARBA" id="ARBA00004479"/>
    </source>
</evidence>
<reference evidence="21" key="1">
    <citation type="submission" date="2019-03" db="EMBL/GenBank/DDBJ databases">
        <title>WGS assembly of Setaria viridis.</title>
        <authorList>
            <person name="Huang P."/>
            <person name="Jenkins J."/>
            <person name="Grimwood J."/>
            <person name="Barry K."/>
            <person name="Healey A."/>
            <person name="Mamidi S."/>
            <person name="Sreedasyam A."/>
            <person name="Shu S."/>
            <person name="Feldman M."/>
            <person name="Wu J."/>
            <person name="Yu Y."/>
            <person name="Chen C."/>
            <person name="Johnson J."/>
            <person name="Rokhsar D."/>
            <person name="Baxter I."/>
            <person name="Schmutz J."/>
            <person name="Brutnell T."/>
            <person name="Kellogg E."/>
        </authorList>
    </citation>
    <scope>NUCLEOTIDE SEQUENCE [LARGE SCALE GENOMIC DNA]</scope>
</reference>
<dbReference type="PANTHER" id="PTHR27005">
    <property type="entry name" value="WALL-ASSOCIATED RECEPTOR KINASE-LIKE 21"/>
    <property type="match status" value="1"/>
</dbReference>
<dbReference type="PANTHER" id="PTHR27005:SF174">
    <property type="entry name" value="WALL-ASSOCIATED RECEPTOR PROTEIN KINASE FAMILY PROTEIN-RELATED"/>
    <property type="match status" value="1"/>
</dbReference>
<dbReference type="PROSITE" id="PS50026">
    <property type="entry name" value="EGF_3"/>
    <property type="match status" value="1"/>
</dbReference>
<keyword evidence="12 17" id="KW-0472">Membrane</keyword>
<evidence type="ECO:0000256" key="8">
    <source>
        <dbReference type="ARBA" id="ARBA00022741"/>
    </source>
</evidence>
<dbReference type="SUPFAM" id="SSF56112">
    <property type="entry name" value="Protein kinase-like (PK-like)"/>
    <property type="match status" value="1"/>
</dbReference>
<evidence type="ECO:0008006" key="23">
    <source>
        <dbReference type="Google" id="ProtNLM"/>
    </source>
</evidence>
<evidence type="ECO:0000256" key="7">
    <source>
        <dbReference type="ARBA" id="ARBA00022737"/>
    </source>
</evidence>
<dbReference type="Pfam" id="PF13947">
    <property type="entry name" value="GUB_WAK_bind"/>
    <property type="match status" value="1"/>
</dbReference>
<evidence type="ECO:0000256" key="13">
    <source>
        <dbReference type="ARBA" id="ARBA00023157"/>
    </source>
</evidence>
<evidence type="ECO:0000256" key="4">
    <source>
        <dbReference type="ARBA" id="ARBA00022679"/>
    </source>
</evidence>
<dbReference type="Pfam" id="PF07645">
    <property type="entry name" value="EGF_CA"/>
    <property type="match status" value="1"/>
</dbReference>
<dbReference type="GO" id="GO:0030247">
    <property type="term" value="F:polysaccharide binding"/>
    <property type="evidence" value="ECO:0007669"/>
    <property type="project" value="InterPro"/>
</dbReference>
<evidence type="ECO:0000256" key="10">
    <source>
        <dbReference type="ARBA" id="ARBA00022840"/>
    </source>
</evidence>
<dbReference type="PROSITE" id="PS01187">
    <property type="entry name" value="EGF_CA"/>
    <property type="match status" value="1"/>
</dbReference>
<keyword evidence="9" id="KW-0418">Kinase</keyword>
<sequence length="762" mass="83605">MALSFIHENHMLRVLAIAALHLLLQLQTVTPVLLADTNLAWPGCISKCGEVSVPYPFGVGAGCYRKGFELTCNETYNPPKLFLDLDGTGAEVLNISLHHGKLYVDNGVVRLSGRDSYNMTWGIPLDGSIFSVSPFWNNFVIMGCGFEFRVSQPDVDNMIVRCTSSCLLGRPAVATDGVCSGVGCCQASMPGAGNMYSIKLASYTAVEDITMPGQPFNATLVMVANEWWETDNHSMLLQKAVSESDGLATSAGPVQTKAVVKWNFSNSSCADAQSSDDFGCLSYNSYCHDHWTGESSGHICRCSNGYEGNPYIPNGCQDIDECAHPDIYQCLGHCINTDGSYNCICPHGTSGDPQKPHGCIKATEKFSGLAVATGFGSGALLLLLTFSAILVRGKLRAQKAKQLRDFFFRKNRGLLLQQLVDKDIAERMIFSLEELEKATNTFDEDRKIGNGGHGTVYKGILSDQRVVAIKRSTRAIQSETDNFINEVAILSQINHRNVVKLFGCCLETEVPLLVYEFISNGTLYEHLHVTSSLSLSWRERLRIALEVARSLAYLHSAASVSIIHRDIKATNILLDDNLTAKVSDFGASRGIPIDQTRVTTAIQGTFGYLDPECYNTRKLTEKSDVYSFGVMLVELLTREKPHIYMSPAGYSLVEQFLLLHNQGKLSEILDPQVAREGDEDAREVAEVAALCISSSGKDRPMMKQVEMRLEALQSASTNIGNNPRTEVHVVNIPSAGQGSGDTDGTRRFSMEREILLSMEFPR</sequence>
<dbReference type="InterPro" id="IPR017441">
    <property type="entry name" value="Protein_kinase_ATP_BS"/>
</dbReference>
<evidence type="ECO:0000256" key="16">
    <source>
        <dbReference type="PROSITE-ProRule" id="PRU10141"/>
    </source>
</evidence>
<feature type="domain" description="EGF-like" evidence="20">
    <location>
        <begin position="318"/>
        <end position="354"/>
    </location>
</feature>
<keyword evidence="13" id="KW-1015">Disulfide bond</keyword>
<dbReference type="InterPro" id="IPR000152">
    <property type="entry name" value="EGF-type_Asp/Asn_hydroxyl_site"/>
</dbReference>
<keyword evidence="10 16" id="KW-0067">ATP-binding</keyword>
<keyword evidence="8 16" id="KW-0547">Nucleotide-binding</keyword>
<dbReference type="OMA" id="KPHIYMS"/>
<evidence type="ECO:0000256" key="12">
    <source>
        <dbReference type="ARBA" id="ARBA00023136"/>
    </source>
</evidence>
<keyword evidence="7" id="KW-0677">Repeat</keyword>
<evidence type="ECO:0000256" key="15">
    <source>
        <dbReference type="PROSITE-ProRule" id="PRU00076"/>
    </source>
</evidence>
<feature type="binding site" evidence="16">
    <location>
        <position position="470"/>
    </location>
    <ligand>
        <name>ATP</name>
        <dbReference type="ChEBI" id="CHEBI:30616"/>
    </ligand>
</feature>
<dbReference type="CDD" id="cd00054">
    <property type="entry name" value="EGF_CA"/>
    <property type="match status" value="1"/>
</dbReference>
<organism evidence="21 22">
    <name type="scientific">Setaria viridis</name>
    <name type="common">Green bristlegrass</name>
    <name type="synonym">Setaria italica subsp. viridis</name>
    <dbReference type="NCBI Taxonomy" id="4556"/>
    <lineage>
        <taxon>Eukaryota</taxon>
        <taxon>Viridiplantae</taxon>
        <taxon>Streptophyta</taxon>
        <taxon>Embryophyta</taxon>
        <taxon>Tracheophyta</taxon>
        <taxon>Spermatophyta</taxon>
        <taxon>Magnoliopsida</taxon>
        <taxon>Liliopsida</taxon>
        <taxon>Poales</taxon>
        <taxon>Poaceae</taxon>
        <taxon>PACMAD clade</taxon>
        <taxon>Panicoideae</taxon>
        <taxon>Panicodae</taxon>
        <taxon>Paniceae</taxon>
        <taxon>Cenchrinae</taxon>
        <taxon>Setaria</taxon>
    </lineage>
</organism>
<dbReference type="CDD" id="cd14066">
    <property type="entry name" value="STKc_IRAK"/>
    <property type="match status" value="1"/>
</dbReference>
<accession>A0A4U6V7N6</accession>
<dbReference type="SUPFAM" id="SSF57184">
    <property type="entry name" value="Growth factor receptor domain"/>
    <property type="match status" value="1"/>
</dbReference>
<feature type="chain" id="PRO_5020806528" description="Protein kinase domain-containing protein" evidence="18">
    <location>
        <begin position="35"/>
        <end position="762"/>
    </location>
</feature>
<dbReference type="InterPro" id="IPR049883">
    <property type="entry name" value="NOTCH1_EGF-like"/>
</dbReference>
<dbReference type="GO" id="GO:0007166">
    <property type="term" value="P:cell surface receptor signaling pathway"/>
    <property type="evidence" value="ECO:0007669"/>
    <property type="project" value="InterPro"/>
</dbReference>
<dbReference type="InterPro" id="IPR000719">
    <property type="entry name" value="Prot_kinase_dom"/>
</dbReference>
<evidence type="ECO:0000256" key="5">
    <source>
        <dbReference type="ARBA" id="ARBA00022692"/>
    </source>
</evidence>
<dbReference type="InterPro" id="IPR000742">
    <property type="entry name" value="EGF"/>
</dbReference>
<proteinExistence type="predicted"/>
<dbReference type="GO" id="GO:0005886">
    <property type="term" value="C:plasma membrane"/>
    <property type="evidence" value="ECO:0007669"/>
    <property type="project" value="TreeGrafter"/>
</dbReference>
<evidence type="ECO:0000259" key="19">
    <source>
        <dbReference type="PROSITE" id="PS50011"/>
    </source>
</evidence>
<evidence type="ECO:0000256" key="14">
    <source>
        <dbReference type="ARBA" id="ARBA00023180"/>
    </source>
</evidence>
<evidence type="ECO:0000256" key="6">
    <source>
        <dbReference type="ARBA" id="ARBA00022729"/>
    </source>
</evidence>
<dbReference type="GO" id="GO:0005524">
    <property type="term" value="F:ATP binding"/>
    <property type="evidence" value="ECO:0007669"/>
    <property type="project" value="UniProtKB-UniRule"/>
</dbReference>
<dbReference type="FunFam" id="2.10.25.10:FF:001134">
    <property type="entry name" value="Putative wall-associated receptor protein kinase family protein"/>
    <property type="match status" value="1"/>
</dbReference>
<dbReference type="PROSITE" id="PS00010">
    <property type="entry name" value="ASX_HYDROXYL"/>
    <property type="match status" value="1"/>
</dbReference>
<dbReference type="SMART" id="SM00181">
    <property type="entry name" value="EGF"/>
    <property type="match status" value="2"/>
</dbReference>
<dbReference type="Gene3D" id="2.10.25.10">
    <property type="entry name" value="Laminin"/>
    <property type="match status" value="1"/>
</dbReference>
<dbReference type="SMART" id="SM00220">
    <property type="entry name" value="S_TKc"/>
    <property type="match status" value="1"/>
</dbReference>
<dbReference type="Pfam" id="PF07714">
    <property type="entry name" value="PK_Tyr_Ser-Thr"/>
    <property type="match status" value="1"/>
</dbReference>
<dbReference type="GO" id="GO:0004674">
    <property type="term" value="F:protein serine/threonine kinase activity"/>
    <property type="evidence" value="ECO:0007669"/>
    <property type="project" value="UniProtKB-KW"/>
</dbReference>
<dbReference type="InterPro" id="IPR018097">
    <property type="entry name" value="EGF_Ca-bd_CS"/>
</dbReference>
<keyword evidence="14" id="KW-0325">Glycoprotein</keyword>
<keyword evidence="11 17" id="KW-1133">Transmembrane helix</keyword>
<keyword evidence="3 15" id="KW-0245">EGF-like domain</keyword>
<dbReference type="Gene3D" id="1.10.510.10">
    <property type="entry name" value="Transferase(Phosphotransferase) domain 1"/>
    <property type="match status" value="1"/>
</dbReference>
<dbReference type="EMBL" id="CM016554">
    <property type="protein sequence ID" value="TKW25241.1"/>
    <property type="molecule type" value="Genomic_DNA"/>
</dbReference>
<evidence type="ECO:0000256" key="17">
    <source>
        <dbReference type="SAM" id="Phobius"/>
    </source>
</evidence>
<feature type="transmembrane region" description="Helical" evidence="17">
    <location>
        <begin position="369"/>
        <end position="391"/>
    </location>
</feature>
<gene>
    <name evidence="21" type="ORF">SEVIR_3G105100v2</name>
</gene>
<evidence type="ECO:0000256" key="9">
    <source>
        <dbReference type="ARBA" id="ARBA00022777"/>
    </source>
</evidence>
<evidence type="ECO:0000256" key="2">
    <source>
        <dbReference type="ARBA" id="ARBA00022527"/>
    </source>
</evidence>
<evidence type="ECO:0000313" key="22">
    <source>
        <dbReference type="Proteomes" id="UP000298652"/>
    </source>
</evidence>
<dbReference type="PROSITE" id="PS00107">
    <property type="entry name" value="PROTEIN_KINASE_ATP"/>
    <property type="match status" value="1"/>
</dbReference>
<dbReference type="Proteomes" id="UP000298652">
    <property type="component" value="Chromosome 3"/>
</dbReference>
<keyword evidence="5 17" id="KW-0812">Transmembrane</keyword>
<dbReference type="PROSITE" id="PS00108">
    <property type="entry name" value="PROTEIN_KINASE_ST"/>
    <property type="match status" value="1"/>
</dbReference>
<dbReference type="InterPro" id="IPR008271">
    <property type="entry name" value="Ser/Thr_kinase_AS"/>
</dbReference>
<evidence type="ECO:0000256" key="18">
    <source>
        <dbReference type="SAM" id="SignalP"/>
    </source>
</evidence>
<dbReference type="AlphaFoldDB" id="A0A4U6V7N6"/>
<dbReference type="InterPro" id="IPR001245">
    <property type="entry name" value="Ser-Thr/Tyr_kinase_cat_dom"/>
</dbReference>
<evidence type="ECO:0000259" key="20">
    <source>
        <dbReference type="PROSITE" id="PS50026"/>
    </source>
</evidence>
<protein>
    <recommendedName>
        <fullName evidence="23">Protein kinase domain-containing protein</fullName>
    </recommendedName>
</protein>
<keyword evidence="2" id="KW-0723">Serine/threonine-protein kinase</keyword>
<feature type="domain" description="Protein kinase" evidence="19">
    <location>
        <begin position="442"/>
        <end position="712"/>
    </location>
</feature>
<comment type="caution">
    <text evidence="15">Lacks conserved residue(s) required for the propagation of feature annotation.</text>
</comment>
<feature type="signal peptide" evidence="18">
    <location>
        <begin position="1"/>
        <end position="34"/>
    </location>
</feature>
<dbReference type="InterPro" id="IPR025287">
    <property type="entry name" value="WAK_GUB"/>
</dbReference>
<dbReference type="InterPro" id="IPR011009">
    <property type="entry name" value="Kinase-like_dom_sf"/>
</dbReference>
<keyword evidence="4" id="KW-0808">Transferase</keyword>
<keyword evidence="6 18" id="KW-0732">Signal</keyword>
<dbReference type="GO" id="GO:0005509">
    <property type="term" value="F:calcium ion binding"/>
    <property type="evidence" value="ECO:0007669"/>
    <property type="project" value="InterPro"/>
</dbReference>
<dbReference type="InterPro" id="IPR001881">
    <property type="entry name" value="EGF-like_Ca-bd_dom"/>
</dbReference>
<dbReference type="Gene3D" id="3.30.200.20">
    <property type="entry name" value="Phosphorylase Kinase, domain 1"/>
    <property type="match status" value="1"/>
</dbReference>
<comment type="subcellular location">
    <subcellularLocation>
        <location evidence="1">Membrane</location>
        <topology evidence="1">Single-pass type I membrane protein</topology>
    </subcellularLocation>
</comment>
<dbReference type="FunFam" id="3.30.200.20:FF:000043">
    <property type="entry name" value="Wall-associated receptor kinase 2"/>
    <property type="match status" value="1"/>
</dbReference>
<dbReference type="PROSITE" id="PS50011">
    <property type="entry name" value="PROTEIN_KINASE_DOM"/>
    <property type="match status" value="1"/>
</dbReference>
<evidence type="ECO:0000313" key="21">
    <source>
        <dbReference type="EMBL" id="TKW25241.1"/>
    </source>
</evidence>
<dbReference type="InterPro" id="IPR009030">
    <property type="entry name" value="Growth_fac_rcpt_cys_sf"/>
</dbReference>
<dbReference type="InterPro" id="IPR045274">
    <property type="entry name" value="WAK-like"/>
</dbReference>
<evidence type="ECO:0000256" key="11">
    <source>
        <dbReference type="ARBA" id="ARBA00022989"/>
    </source>
</evidence>
<dbReference type="Gramene" id="TKW25241">
    <property type="protein sequence ID" value="TKW25241"/>
    <property type="gene ID" value="SEVIR_3G105100v2"/>
</dbReference>
<name>A0A4U6V7N6_SETVI</name>
<evidence type="ECO:0000256" key="3">
    <source>
        <dbReference type="ARBA" id="ARBA00022536"/>
    </source>
</evidence>
<dbReference type="SMART" id="SM00179">
    <property type="entry name" value="EGF_CA"/>
    <property type="match status" value="1"/>
</dbReference>